<dbReference type="KEGG" id="mgad:MGAD_07070"/>
<feature type="region of interest" description="Disordered" evidence="1">
    <location>
        <begin position="15"/>
        <end position="46"/>
    </location>
</feature>
<accession>A0A7I7WHI8</accession>
<gene>
    <name evidence="2" type="ORF">MGAD_07070</name>
</gene>
<reference evidence="2 3" key="1">
    <citation type="journal article" date="2019" name="Emerg. Microbes Infect.">
        <title>Comprehensive subspecies identification of 175 nontuberculous mycobacteria species based on 7547 genomic profiles.</title>
        <authorList>
            <person name="Matsumoto Y."/>
            <person name="Kinjo T."/>
            <person name="Motooka D."/>
            <person name="Nabeya D."/>
            <person name="Jung N."/>
            <person name="Uechi K."/>
            <person name="Horii T."/>
            <person name="Iida T."/>
            <person name="Fujita J."/>
            <person name="Nakamura S."/>
        </authorList>
    </citation>
    <scope>NUCLEOTIDE SEQUENCE [LARGE SCALE GENOMIC DNA]</scope>
    <source>
        <strain evidence="2 3">JCM 12688</strain>
    </source>
</reference>
<sequence length="104" mass="11802">MRALEQVQVAARQWFGPRGATRPERVEHRQRAGTSGTEVEPRPRPHSFEDEIALRDAVFLGDGPAEILVRRGERQMVAVERHRDLHGPFSVASDFGHKKRIVAK</sequence>
<protein>
    <submittedName>
        <fullName evidence="2">Uncharacterized protein</fullName>
    </submittedName>
</protein>
<dbReference type="Proteomes" id="UP000466187">
    <property type="component" value="Chromosome"/>
</dbReference>
<name>A0A7I7WHI8_MYCGU</name>
<proteinExistence type="predicted"/>
<evidence type="ECO:0000313" key="2">
    <source>
        <dbReference type="EMBL" id="BBZ16372.1"/>
    </source>
</evidence>
<organism evidence="2 3">
    <name type="scientific">Mycolicibacterium gadium</name>
    <name type="common">Mycobacterium gadium</name>
    <dbReference type="NCBI Taxonomy" id="1794"/>
    <lineage>
        <taxon>Bacteria</taxon>
        <taxon>Bacillati</taxon>
        <taxon>Actinomycetota</taxon>
        <taxon>Actinomycetes</taxon>
        <taxon>Mycobacteriales</taxon>
        <taxon>Mycobacteriaceae</taxon>
        <taxon>Mycolicibacterium</taxon>
    </lineage>
</organism>
<dbReference type="EMBL" id="AP022608">
    <property type="protein sequence ID" value="BBZ16372.1"/>
    <property type="molecule type" value="Genomic_DNA"/>
</dbReference>
<evidence type="ECO:0000313" key="3">
    <source>
        <dbReference type="Proteomes" id="UP000466187"/>
    </source>
</evidence>
<dbReference type="RefSeq" id="WP_235689961.1">
    <property type="nucleotide sequence ID" value="NZ_AP022608.1"/>
</dbReference>
<feature type="compositionally biased region" description="Basic and acidic residues" evidence="1">
    <location>
        <begin position="21"/>
        <end position="30"/>
    </location>
</feature>
<dbReference type="AlphaFoldDB" id="A0A7I7WHI8"/>
<evidence type="ECO:0000256" key="1">
    <source>
        <dbReference type="SAM" id="MobiDB-lite"/>
    </source>
</evidence>